<dbReference type="Pfam" id="PF13635">
    <property type="entry name" value="DUF4143"/>
    <property type="match status" value="1"/>
</dbReference>
<dbReference type="InterPro" id="IPR041682">
    <property type="entry name" value="AAA_14"/>
</dbReference>
<evidence type="ECO:0000313" key="3">
    <source>
        <dbReference type="EMBL" id="HIR58992.1"/>
    </source>
</evidence>
<comment type="caution">
    <text evidence="3">The sequence shown here is derived from an EMBL/GenBank/DDBJ whole genome shotgun (WGS) entry which is preliminary data.</text>
</comment>
<dbReference type="InterPro" id="IPR025420">
    <property type="entry name" value="DUF4143"/>
</dbReference>
<keyword evidence="3" id="KW-0067">ATP-binding</keyword>
<organism evidence="3 4">
    <name type="scientific">Candidatus Onthousia excrementipullorum</name>
    <dbReference type="NCBI Taxonomy" id="2840884"/>
    <lineage>
        <taxon>Bacteria</taxon>
        <taxon>Bacillati</taxon>
        <taxon>Bacillota</taxon>
        <taxon>Bacilli</taxon>
        <taxon>Candidatus Onthousia</taxon>
    </lineage>
</organism>
<dbReference type="GO" id="GO:0005524">
    <property type="term" value="F:ATP binding"/>
    <property type="evidence" value="ECO:0007669"/>
    <property type="project" value="UniProtKB-KW"/>
</dbReference>
<feature type="domain" description="AAA" evidence="1">
    <location>
        <begin position="26"/>
        <end position="140"/>
    </location>
</feature>
<dbReference type="Pfam" id="PF13173">
    <property type="entry name" value="AAA_14"/>
    <property type="match status" value="1"/>
</dbReference>
<proteinExistence type="predicted"/>
<gene>
    <name evidence="3" type="ORF">IAB38_02980</name>
</gene>
<reference evidence="3" key="2">
    <citation type="journal article" date="2021" name="PeerJ">
        <title>Extensive microbial diversity within the chicken gut microbiome revealed by metagenomics and culture.</title>
        <authorList>
            <person name="Gilroy R."/>
            <person name="Ravi A."/>
            <person name="Getino M."/>
            <person name="Pursley I."/>
            <person name="Horton D.L."/>
            <person name="Alikhan N.F."/>
            <person name="Baker D."/>
            <person name="Gharbi K."/>
            <person name="Hall N."/>
            <person name="Watson M."/>
            <person name="Adriaenssens E.M."/>
            <person name="Foster-Nyarko E."/>
            <person name="Jarju S."/>
            <person name="Secka A."/>
            <person name="Antonio M."/>
            <person name="Oren A."/>
            <person name="Chaudhuri R.R."/>
            <person name="La Ragione R."/>
            <person name="Hildebrand F."/>
            <person name="Pallen M.J."/>
        </authorList>
    </citation>
    <scope>NUCLEOTIDE SEQUENCE</scope>
    <source>
        <strain evidence="3">CHK184-20233</strain>
    </source>
</reference>
<reference evidence="3" key="1">
    <citation type="submission" date="2020-10" db="EMBL/GenBank/DDBJ databases">
        <authorList>
            <person name="Gilroy R."/>
        </authorList>
    </citation>
    <scope>NUCLEOTIDE SEQUENCE</scope>
    <source>
        <strain evidence="3">CHK184-20233</strain>
    </source>
</reference>
<sequence>MPLTKEGYKERLIDKKIERYLKIFGALSIEGPKWCGKTWTSLNHCNSAIYLDETEENYNTRAKAEIDVGLILGEEYPELIDEWGRIPAVWDAVRHRCDMDKIKGKYILTESTTIRDKSKIHHSGAGRIDRLKMYSMSLYESGDSNGEISLTDMFEGKKICKTAKIKPTYEGIAKMIVRGGWPENLSTDDNDLHILPQSYINAVLESDISKDGVLRDKNKMRMLLKSLARNESTIVSNNTLIRDIEEVATDEEYTVSRNTIADYLNILENLYLLENQEAYTTNLRSKERVGKSSKRHFTDPSLACAILSITPKILENDIRTFGLMFEALVERDLRVYIESLDGKLYHYRNNNNGVEVDAIVELPTGEYGAIEIKLGTNEIEAAKESLTKFSNEVKVEPKFKCIICGLWDAIVKDEETGIYIIPITALKP</sequence>
<evidence type="ECO:0000313" key="4">
    <source>
        <dbReference type="Proteomes" id="UP000824232"/>
    </source>
</evidence>
<feature type="domain" description="DUF4143" evidence="2">
    <location>
        <begin position="205"/>
        <end position="374"/>
    </location>
</feature>
<dbReference type="Proteomes" id="UP000824232">
    <property type="component" value="Unassembled WGS sequence"/>
</dbReference>
<dbReference type="EMBL" id="DVHC01000030">
    <property type="protein sequence ID" value="HIR58992.1"/>
    <property type="molecule type" value="Genomic_DNA"/>
</dbReference>
<protein>
    <submittedName>
        <fullName evidence="3">ATP-binding protein</fullName>
    </submittedName>
</protein>
<name>A0A9D1DTZ1_9FIRM</name>
<evidence type="ECO:0000259" key="1">
    <source>
        <dbReference type="Pfam" id="PF13173"/>
    </source>
</evidence>
<evidence type="ECO:0000259" key="2">
    <source>
        <dbReference type="Pfam" id="PF13635"/>
    </source>
</evidence>
<dbReference type="AlphaFoldDB" id="A0A9D1DTZ1"/>
<dbReference type="PANTHER" id="PTHR43566">
    <property type="entry name" value="CONSERVED PROTEIN"/>
    <property type="match status" value="1"/>
</dbReference>
<dbReference type="PANTHER" id="PTHR43566:SF1">
    <property type="entry name" value="AAA+ ATPASE DOMAIN-CONTAINING PROTEIN"/>
    <property type="match status" value="1"/>
</dbReference>
<accession>A0A9D1DTZ1</accession>
<keyword evidence="3" id="KW-0547">Nucleotide-binding</keyword>